<organism evidence="2 3">
    <name type="scientific">Halalkalibacter alkaliphilus</name>
    <dbReference type="NCBI Taxonomy" id="2917993"/>
    <lineage>
        <taxon>Bacteria</taxon>
        <taxon>Bacillati</taxon>
        <taxon>Bacillota</taxon>
        <taxon>Bacilli</taxon>
        <taxon>Bacillales</taxon>
        <taxon>Bacillaceae</taxon>
        <taxon>Halalkalibacter</taxon>
    </lineage>
</organism>
<reference evidence="2" key="1">
    <citation type="submission" date="2022-02" db="EMBL/GenBank/DDBJ databases">
        <title>Halalkalibacter sp. nov. isolated from Lonar Lake, India.</title>
        <authorList>
            <person name="Joshi A."/>
            <person name="Thite S."/>
            <person name="Lodha T."/>
        </authorList>
    </citation>
    <scope>NUCLEOTIDE SEQUENCE</scope>
    <source>
        <strain evidence="2">MEB205</strain>
    </source>
</reference>
<dbReference type="EMBL" id="JAKRYL010000016">
    <property type="protein sequence ID" value="MCL7748565.1"/>
    <property type="molecule type" value="Genomic_DNA"/>
</dbReference>
<dbReference type="AlphaFoldDB" id="A0A9X2CUY6"/>
<proteinExistence type="predicted"/>
<feature type="domain" description="Amidohydrolase 3" evidence="1">
    <location>
        <begin position="49"/>
        <end position="530"/>
    </location>
</feature>
<dbReference type="InterPro" id="IPR032466">
    <property type="entry name" value="Metal_Hydrolase"/>
</dbReference>
<dbReference type="Pfam" id="PF07969">
    <property type="entry name" value="Amidohydro_3"/>
    <property type="match status" value="1"/>
</dbReference>
<sequence length="533" mass="60739">MKTLFYNGLIYTSNPEQLYAEAMVVEDGMITYIGDVRNEFGLEPYEEQIDLKGRRVLPGMIDAHMHPLMLAEVDEQIYCGPPNVYSIQDMKRKVQEQLTNLANEDRTNWIRGWGYDEAKLEEKRTPTRWDLDDISPDIPIILTRTCTHIIVANSMAMKLAGVTANTVSPYGGEIEKREDGELTGVFKETARDLIYQVMPRRSEHEKAALLAKLSHKLLSQGITATTELMADPMRDYDLFKKAFDLGYQQRTVLYYLWDRLKECPEKLSESAEEPYPCLQVGGIKLFGDGSVSGKTAWMASPYVDEDDNYGLSTTSVKELLDAARTAKKYRIQLVIHAMGERAIEQIVDTFWDVDPWIKDAPSIRIEHVAFPTRETLLRAIHAGIGFVTQPLFVFAEYDSYIANLGKNRTDRSYPFKTMLELGAVMSFSSDAPATSWQDTSNPFLAIKAAVTRTAYTGDKFNVKECLSIEECIDLYTRKAQAITRIPKIGQLKKGYDADFIILDKDILHERYEDIDKINVVETYIRGERVYSYS</sequence>
<dbReference type="GO" id="GO:0016810">
    <property type="term" value="F:hydrolase activity, acting on carbon-nitrogen (but not peptide) bonds"/>
    <property type="evidence" value="ECO:0007669"/>
    <property type="project" value="InterPro"/>
</dbReference>
<accession>A0A9X2CUY6</accession>
<evidence type="ECO:0000259" key="1">
    <source>
        <dbReference type="Pfam" id="PF07969"/>
    </source>
</evidence>
<protein>
    <submittedName>
        <fullName evidence="2">Amidohydrolase</fullName>
    </submittedName>
</protein>
<dbReference type="Gene3D" id="3.10.310.70">
    <property type="match status" value="1"/>
</dbReference>
<dbReference type="CDD" id="cd01300">
    <property type="entry name" value="YtcJ_like"/>
    <property type="match status" value="1"/>
</dbReference>
<dbReference type="Proteomes" id="UP001139150">
    <property type="component" value="Unassembled WGS sequence"/>
</dbReference>
<evidence type="ECO:0000313" key="3">
    <source>
        <dbReference type="Proteomes" id="UP001139150"/>
    </source>
</evidence>
<name>A0A9X2CUY6_9BACI</name>
<dbReference type="RefSeq" id="WP_250097450.1">
    <property type="nucleotide sequence ID" value="NZ_JAKRYL010000016.1"/>
</dbReference>
<dbReference type="Gene3D" id="3.20.20.140">
    <property type="entry name" value="Metal-dependent hydrolases"/>
    <property type="match status" value="1"/>
</dbReference>
<dbReference type="SUPFAM" id="SSF51338">
    <property type="entry name" value="Composite domain of metallo-dependent hydrolases"/>
    <property type="match status" value="1"/>
</dbReference>
<dbReference type="InterPro" id="IPR033932">
    <property type="entry name" value="YtcJ-like"/>
</dbReference>
<dbReference type="Gene3D" id="2.30.40.10">
    <property type="entry name" value="Urease, subunit C, domain 1"/>
    <property type="match status" value="1"/>
</dbReference>
<dbReference type="InterPro" id="IPR011059">
    <property type="entry name" value="Metal-dep_hydrolase_composite"/>
</dbReference>
<evidence type="ECO:0000313" key="2">
    <source>
        <dbReference type="EMBL" id="MCL7748565.1"/>
    </source>
</evidence>
<dbReference type="SUPFAM" id="SSF51556">
    <property type="entry name" value="Metallo-dependent hydrolases"/>
    <property type="match status" value="1"/>
</dbReference>
<dbReference type="PANTHER" id="PTHR22642:SF2">
    <property type="entry name" value="PROTEIN LONG AFTER FAR-RED 3"/>
    <property type="match status" value="1"/>
</dbReference>
<keyword evidence="3" id="KW-1185">Reference proteome</keyword>
<gene>
    <name evidence="2" type="ORF">MF646_15660</name>
</gene>
<dbReference type="PANTHER" id="PTHR22642">
    <property type="entry name" value="IMIDAZOLONEPROPIONASE"/>
    <property type="match status" value="1"/>
</dbReference>
<dbReference type="InterPro" id="IPR013108">
    <property type="entry name" value="Amidohydro_3"/>
</dbReference>
<comment type="caution">
    <text evidence="2">The sequence shown here is derived from an EMBL/GenBank/DDBJ whole genome shotgun (WGS) entry which is preliminary data.</text>
</comment>